<keyword evidence="1" id="KW-0812">Transmembrane</keyword>
<keyword evidence="3" id="KW-1185">Reference proteome</keyword>
<dbReference type="Proteomes" id="UP000238479">
    <property type="component" value="Chromosome 6"/>
</dbReference>
<evidence type="ECO:0000313" key="3">
    <source>
        <dbReference type="Proteomes" id="UP000238479"/>
    </source>
</evidence>
<dbReference type="Gramene" id="PRQ25520">
    <property type="protein sequence ID" value="PRQ25520"/>
    <property type="gene ID" value="RchiOBHm_Chr6g0284571"/>
</dbReference>
<reference evidence="2 3" key="1">
    <citation type="journal article" date="2018" name="Nat. Genet.">
        <title>The Rosa genome provides new insights in the design of modern roses.</title>
        <authorList>
            <person name="Bendahmane M."/>
        </authorList>
    </citation>
    <scope>NUCLEOTIDE SEQUENCE [LARGE SCALE GENOMIC DNA]</scope>
    <source>
        <strain evidence="3">cv. Old Blush</strain>
    </source>
</reference>
<gene>
    <name evidence="2" type="ORF">RchiOBHm_Chr6g0284571</name>
</gene>
<comment type="caution">
    <text evidence="2">The sequence shown here is derived from an EMBL/GenBank/DDBJ whole genome shotgun (WGS) entry which is preliminary data.</text>
</comment>
<accession>A0A2P6PUB7</accession>
<organism evidence="2 3">
    <name type="scientific">Rosa chinensis</name>
    <name type="common">China rose</name>
    <dbReference type="NCBI Taxonomy" id="74649"/>
    <lineage>
        <taxon>Eukaryota</taxon>
        <taxon>Viridiplantae</taxon>
        <taxon>Streptophyta</taxon>
        <taxon>Embryophyta</taxon>
        <taxon>Tracheophyta</taxon>
        <taxon>Spermatophyta</taxon>
        <taxon>Magnoliopsida</taxon>
        <taxon>eudicotyledons</taxon>
        <taxon>Gunneridae</taxon>
        <taxon>Pentapetalae</taxon>
        <taxon>rosids</taxon>
        <taxon>fabids</taxon>
        <taxon>Rosales</taxon>
        <taxon>Rosaceae</taxon>
        <taxon>Rosoideae</taxon>
        <taxon>Rosoideae incertae sedis</taxon>
        <taxon>Rosa</taxon>
    </lineage>
</organism>
<name>A0A2P6PUB7_ROSCH</name>
<dbReference type="AlphaFoldDB" id="A0A2P6PUB7"/>
<sequence length="61" mass="7304">MIKSDQVFVLVRIGIGIDMVCIIVLKPISFLPNEFPFKLHSGLFFWFGFRFNEQWFRDCIF</sequence>
<evidence type="ECO:0000256" key="1">
    <source>
        <dbReference type="SAM" id="Phobius"/>
    </source>
</evidence>
<evidence type="ECO:0000313" key="2">
    <source>
        <dbReference type="EMBL" id="PRQ25520.1"/>
    </source>
</evidence>
<feature type="transmembrane region" description="Helical" evidence="1">
    <location>
        <begin position="7"/>
        <end position="28"/>
    </location>
</feature>
<dbReference type="EMBL" id="PDCK01000044">
    <property type="protein sequence ID" value="PRQ25520.1"/>
    <property type="molecule type" value="Genomic_DNA"/>
</dbReference>
<keyword evidence="1" id="KW-0472">Membrane</keyword>
<proteinExistence type="predicted"/>
<protein>
    <submittedName>
        <fullName evidence="2">Uncharacterized protein</fullName>
    </submittedName>
</protein>
<keyword evidence="1" id="KW-1133">Transmembrane helix</keyword>